<name>A0A7E4W453_PANRE</name>
<accession>A0A7E4W453</accession>
<proteinExistence type="predicted"/>
<sequence>MRIFDTENVVPRKQLGENGIISKMPKPDEDLPSLEVYVETVKPKLKFAVRETIALGLSTEENMLQIIEAKMDAAC</sequence>
<protein>
    <submittedName>
        <fullName evidence="2">Integrase</fullName>
    </submittedName>
</protein>
<evidence type="ECO:0000313" key="1">
    <source>
        <dbReference type="Proteomes" id="UP000492821"/>
    </source>
</evidence>
<keyword evidence="1" id="KW-1185">Reference proteome</keyword>
<reference evidence="1" key="1">
    <citation type="journal article" date="2013" name="Genetics">
        <title>The draft genome and transcriptome of Panagrellus redivivus are shaped by the harsh demands of a free-living lifestyle.</title>
        <authorList>
            <person name="Srinivasan J."/>
            <person name="Dillman A.R."/>
            <person name="Macchietto M.G."/>
            <person name="Heikkinen L."/>
            <person name="Lakso M."/>
            <person name="Fracchia K.M."/>
            <person name="Antoshechkin I."/>
            <person name="Mortazavi A."/>
            <person name="Wong G."/>
            <person name="Sternberg P.W."/>
        </authorList>
    </citation>
    <scope>NUCLEOTIDE SEQUENCE [LARGE SCALE GENOMIC DNA]</scope>
    <source>
        <strain evidence="1">MT8872</strain>
    </source>
</reference>
<dbReference type="AlphaFoldDB" id="A0A7E4W453"/>
<evidence type="ECO:0000313" key="2">
    <source>
        <dbReference type="WBParaSite" id="Pan_g6940.t1"/>
    </source>
</evidence>
<dbReference type="Proteomes" id="UP000492821">
    <property type="component" value="Unassembled WGS sequence"/>
</dbReference>
<reference evidence="2" key="2">
    <citation type="submission" date="2020-10" db="UniProtKB">
        <authorList>
            <consortium name="WormBaseParasite"/>
        </authorList>
    </citation>
    <scope>IDENTIFICATION</scope>
</reference>
<dbReference type="WBParaSite" id="Pan_g6940.t1">
    <property type="protein sequence ID" value="Pan_g6940.t1"/>
    <property type="gene ID" value="Pan_g6940"/>
</dbReference>
<organism evidence="1 2">
    <name type="scientific">Panagrellus redivivus</name>
    <name type="common">Microworm</name>
    <dbReference type="NCBI Taxonomy" id="6233"/>
    <lineage>
        <taxon>Eukaryota</taxon>
        <taxon>Metazoa</taxon>
        <taxon>Ecdysozoa</taxon>
        <taxon>Nematoda</taxon>
        <taxon>Chromadorea</taxon>
        <taxon>Rhabditida</taxon>
        <taxon>Tylenchina</taxon>
        <taxon>Panagrolaimomorpha</taxon>
        <taxon>Panagrolaimoidea</taxon>
        <taxon>Panagrolaimidae</taxon>
        <taxon>Panagrellus</taxon>
    </lineage>
</organism>